<dbReference type="AlphaFoldDB" id="A0A9X4XG67"/>
<sequence length="64" mass="7202">MKEKPMIIPVALSDSNLKSHSKSATNKDIPTCQFKIKDAEVLFYNGVDKHILHAVLAEMSKYAR</sequence>
<name>A0A9X4XG67_9FIRM</name>
<proteinExistence type="predicted"/>
<protein>
    <submittedName>
        <fullName evidence="1">Uncharacterized protein</fullName>
    </submittedName>
</protein>
<comment type="caution">
    <text evidence="1">The sequence shown here is derived from an EMBL/GenBank/DDBJ whole genome shotgun (WGS) entry which is preliminary data.</text>
</comment>
<accession>A0A9X4XG67</accession>
<evidence type="ECO:0000313" key="2">
    <source>
        <dbReference type="Proteomes" id="UP000487649"/>
    </source>
</evidence>
<dbReference type="EMBL" id="WMQE01000047">
    <property type="protein sequence ID" value="MTK22659.1"/>
    <property type="molecule type" value="Genomic_DNA"/>
</dbReference>
<organism evidence="1 2">
    <name type="scientific">Turicibacter sanguinis</name>
    <dbReference type="NCBI Taxonomy" id="154288"/>
    <lineage>
        <taxon>Bacteria</taxon>
        <taxon>Bacillati</taxon>
        <taxon>Bacillota</taxon>
        <taxon>Erysipelotrichia</taxon>
        <taxon>Erysipelotrichales</taxon>
        <taxon>Turicibacteraceae</taxon>
        <taxon>Turicibacter</taxon>
    </lineage>
</organism>
<gene>
    <name evidence="1" type="ORF">GMA92_14720</name>
</gene>
<evidence type="ECO:0000313" key="1">
    <source>
        <dbReference type="EMBL" id="MTK22659.1"/>
    </source>
</evidence>
<dbReference type="RefSeq" id="WP_155223112.1">
    <property type="nucleotide sequence ID" value="NZ_JAMQUY010000059.1"/>
</dbReference>
<reference evidence="1 2" key="1">
    <citation type="journal article" date="2019" name="Nat. Med.">
        <title>A library of human gut bacterial isolates paired with longitudinal multiomics data enables mechanistic microbiome research.</title>
        <authorList>
            <person name="Poyet M."/>
            <person name="Groussin M."/>
            <person name="Gibbons S.M."/>
            <person name="Avila-Pacheco J."/>
            <person name="Jiang X."/>
            <person name="Kearney S.M."/>
            <person name="Perrotta A.R."/>
            <person name="Berdy B."/>
            <person name="Zhao S."/>
            <person name="Lieberman T.D."/>
            <person name="Swanson P.K."/>
            <person name="Smith M."/>
            <person name="Roesemann S."/>
            <person name="Alexander J.E."/>
            <person name="Rich S.A."/>
            <person name="Livny J."/>
            <person name="Vlamakis H."/>
            <person name="Clish C."/>
            <person name="Bullock K."/>
            <person name="Deik A."/>
            <person name="Scott J."/>
            <person name="Pierce K.A."/>
            <person name="Xavier R.J."/>
            <person name="Alm E.J."/>
        </authorList>
    </citation>
    <scope>NUCLEOTIDE SEQUENCE [LARGE SCALE GENOMIC DNA]</scope>
    <source>
        <strain evidence="1 2">BIOML-A198</strain>
    </source>
</reference>
<dbReference type="Proteomes" id="UP000487649">
    <property type="component" value="Unassembled WGS sequence"/>
</dbReference>